<evidence type="ECO:0000313" key="3">
    <source>
        <dbReference type="EMBL" id="PRY85908.1"/>
    </source>
</evidence>
<keyword evidence="1" id="KW-0812">Transmembrane</keyword>
<dbReference type="OrthoDB" id="1523022at2"/>
<feature type="transmembrane region" description="Helical" evidence="1">
    <location>
        <begin position="172"/>
        <end position="190"/>
    </location>
</feature>
<dbReference type="Proteomes" id="UP000238157">
    <property type="component" value="Unassembled WGS sequence"/>
</dbReference>
<feature type="transmembrane region" description="Helical" evidence="1">
    <location>
        <begin position="111"/>
        <end position="130"/>
    </location>
</feature>
<dbReference type="GO" id="GO:0004175">
    <property type="term" value="F:endopeptidase activity"/>
    <property type="evidence" value="ECO:0007669"/>
    <property type="project" value="UniProtKB-ARBA"/>
</dbReference>
<gene>
    <name evidence="3" type="ORF">CLW00_11039</name>
</gene>
<organism evidence="3 4">
    <name type="scientific">Mongoliibacter ruber</name>
    <dbReference type="NCBI Taxonomy" id="1750599"/>
    <lineage>
        <taxon>Bacteria</taxon>
        <taxon>Pseudomonadati</taxon>
        <taxon>Bacteroidota</taxon>
        <taxon>Cytophagia</taxon>
        <taxon>Cytophagales</taxon>
        <taxon>Cyclobacteriaceae</taxon>
        <taxon>Mongoliibacter</taxon>
    </lineage>
</organism>
<accession>A0A2T0WGS3</accession>
<proteinExistence type="predicted"/>
<dbReference type="InterPro" id="IPR003675">
    <property type="entry name" value="Rce1/LyrA-like_dom"/>
</dbReference>
<reference evidence="3 4" key="1">
    <citation type="submission" date="2018-03" db="EMBL/GenBank/DDBJ databases">
        <title>Genomic Encyclopedia of Archaeal and Bacterial Type Strains, Phase II (KMG-II): from individual species to whole genera.</title>
        <authorList>
            <person name="Goeker M."/>
        </authorList>
    </citation>
    <scope>NUCLEOTIDE SEQUENCE [LARGE SCALE GENOMIC DNA]</scope>
    <source>
        <strain evidence="3 4">DSM 27929</strain>
    </source>
</reference>
<evidence type="ECO:0000256" key="1">
    <source>
        <dbReference type="SAM" id="Phobius"/>
    </source>
</evidence>
<feature type="transmembrane region" description="Helical" evidence="1">
    <location>
        <begin position="227"/>
        <end position="244"/>
    </location>
</feature>
<sequence>MQNYKTQAQIATPRYWLLSFFIMFLITLGVMVLLQGLAVLLIPPLYGISLDELTALLTNPQNYDKGRQAFLLVQGLGTGLGFVIAAILIAKLVDKAKFGMQQQILRYKFSGFLIMIVVMFGAMLFNSLLIDWNMSIKLPEFLSGAEQWMRAKEDELMEMTRYLTDFQSTGEFLAGILVIGILAGLGEEIFFRGVLQPKIQIYTGNVHVAVWLTAFIFSAIHMQFYGFFPRLILGAVFGYLYIFSGSLVYPVIAHILNNAFTVLLIYLNKLGKINFDLEETGQISFIYATGGLVLMIIAFKIFKDHHNKNQQDEELAKSI</sequence>
<keyword evidence="1" id="KW-1133">Transmembrane helix</keyword>
<protein>
    <recommendedName>
        <fullName evidence="2">CAAX prenyl protease 2/Lysostaphin resistance protein A-like domain-containing protein</fullName>
    </recommendedName>
</protein>
<feature type="transmembrane region" description="Helical" evidence="1">
    <location>
        <begin position="15"/>
        <end position="48"/>
    </location>
</feature>
<dbReference type="EMBL" id="PVTR01000010">
    <property type="protein sequence ID" value="PRY85908.1"/>
    <property type="molecule type" value="Genomic_DNA"/>
</dbReference>
<dbReference type="GO" id="GO:0080120">
    <property type="term" value="P:CAAX-box protein maturation"/>
    <property type="evidence" value="ECO:0007669"/>
    <property type="project" value="UniProtKB-ARBA"/>
</dbReference>
<feature type="transmembrane region" description="Helical" evidence="1">
    <location>
        <begin position="283"/>
        <end position="302"/>
    </location>
</feature>
<name>A0A2T0WGS3_9BACT</name>
<feature type="transmembrane region" description="Helical" evidence="1">
    <location>
        <begin position="202"/>
        <end position="221"/>
    </location>
</feature>
<dbReference type="AlphaFoldDB" id="A0A2T0WGS3"/>
<feature type="transmembrane region" description="Helical" evidence="1">
    <location>
        <begin position="68"/>
        <end position="90"/>
    </location>
</feature>
<feature type="transmembrane region" description="Helical" evidence="1">
    <location>
        <begin position="251"/>
        <end position="271"/>
    </location>
</feature>
<dbReference type="RefSeq" id="WP_106134724.1">
    <property type="nucleotide sequence ID" value="NZ_PVTR01000010.1"/>
</dbReference>
<dbReference type="Pfam" id="PF02517">
    <property type="entry name" value="Rce1-like"/>
    <property type="match status" value="1"/>
</dbReference>
<keyword evidence="1" id="KW-0472">Membrane</keyword>
<comment type="caution">
    <text evidence="3">The sequence shown here is derived from an EMBL/GenBank/DDBJ whole genome shotgun (WGS) entry which is preliminary data.</text>
</comment>
<dbReference type="PANTHER" id="PTHR43592">
    <property type="entry name" value="CAAX AMINO TERMINAL PROTEASE"/>
    <property type="match status" value="1"/>
</dbReference>
<feature type="domain" description="CAAX prenyl protease 2/Lysostaphin resistance protein A-like" evidence="2">
    <location>
        <begin position="172"/>
        <end position="260"/>
    </location>
</feature>
<dbReference type="PANTHER" id="PTHR43592:SF15">
    <property type="entry name" value="CAAX AMINO TERMINAL PROTEASE FAMILY PROTEIN"/>
    <property type="match status" value="1"/>
</dbReference>
<evidence type="ECO:0000313" key="4">
    <source>
        <dbReference type="Proteomes" id="UP000238157"/>
    </source>
</evidence>
<keyword evidence="4" id="KW-1185">Reference proteome</keyword>
<evidence type="ECO:0000259" key="2">
    <source>
        <dbReference type="Pfam" id="PF02517"/>
    </source>
</evidence>